<dbReference type="NCBIfam" id="TIGR01790">
    <property type="entry name" value="carotene-cycl"/>
    <property type="match status" value="1"/>
</dbReference>
<dbReference type="SUPFAM" id="SSF51905">
    <property type="entry name" value="FAD/NAD(P)-binding domain"/>
    <property type="match status" value="1"/>
</dbReference>
<evidence type="ECO:0000256" key="2">
    <source>
        <dbReference type="ARBA" id="ARBA00006599"/>
    </source>
</evidence>
<evidence type="ECO:0000313" key="5">
    <source>
        <dbReference type="Proteomes" id="UP001359559"/>
    </source>
</evidence>
<accession>A0AAN9FDP0</accession>
<dbReference type="Pfam" id="PF05834">
    <property type="entry name" value="Lycopene_cycl"/>
    <property type="match status" value="1"/>
</dbReference>
<dbReference type="Proteomes" id="UP001359559">
    <property type="component" value="Unassembled WGS sequence"/>
</dbReference>
<protein>
    <recommendedName>
        <fullName evidence="6">Lycopene beta-cyclase</fullName>
    </recommendedName>
</protein>
<dbReference type="InterPro" id="IPR010108">
    <property type="entry name" value="Lycopene_cyclase_b/e"/>
</dbReference>
<evidence type="ECO:0000313" key="4">
    <source>
        <dbReference type="EMBL" id="KAK7272236.1"/>
    </source>
</evidence>
<dbReference type="GO" id="GO:0016860">
    <property type="term" value="F:intramolecular oxidoreductase activity"/>
    <property type="evidence" value="ECO:0007669"/>
    <property type="project" value="UniProtKB-ARBA"/>
</dbReference>
<evidence type="ECO:0008006" key="6">
    <source>
        <dbReference type="Google" id="ProtNLM"/>
    </source>
</evidence>
<reference evidence="4 5" key="1">
    <citation type="submission" date="2024-01" db="EMBL/GenBank/DDBJ databases">
        <title>The genomes of 5 underutilized Papilionoideae crops provide insights into root nodulation and disease resistance.</title>
        <authorList>
            <person name="Yuan L."/>
        </authorList>
    </citation>
    <scope>NUCLEOTIDE SEQUENCE [LARGE SCALE GENOMIC DNA]</scope>
    <source>
        <strain evidence="4">LY-2023</strain>
        <tissue evidence="4">Leaf</tissue>
    </source>
</reference>
<dbReference type="PANTHER" id="PTHR39757">
    <property type="match status" value="1"/>
</dbReference>
<comment type="caution">
    <text evidence="4">The sequence shown here is derived from an EMBL/GenBank/DDBJ whole genome shotgun (WGS) entry which is preliminary data.</text>
</comment>
<evidence type="ECO:0000256" key="1">
    <source>
        <dbReference type="ARBA" id="ARBA00004829"/>
    </source>
</evidence>
<dbReference type="Gene3D" id="3.50.50.60">
    <property type="entry name" value="FAD/NAD(P)-binding domain"/>
    <property type="match status" value="1"/>
</dbReference>
<keyword evidence="5" id="KW-1185">Reference proteome</keyword>
<proteinExistence type="inferred from homology"/>
<dbReference type="GO" id="GO:0016705">
    <property type="term" value="F:oxidoreductase activity, acting on paired donors, with incorporation or reduction of molecular oxygen"/>
    <property type="evidence" value="ECO:0007669"/>
    <property type="project" value="InterPro"/>
</dbReference>
<comment type="similarity">
    <text evidence="2">Belongs to the lycopene cyclase family.</text>
</comment>
<evidence type="ECO:0000256" key="3">
    <source>
        <dbReference type="ARBA" id="ARBA00023235"/>
    </source>
</evidence>
<comment type="pathway">
    <text evidence="1">Carotenoid biosynthesis.</text>
</comment>
<sequence>MQSTAKFGNFLDFKPEHQPQALELDLPWCHPSDLARFDVIIIGAGPAGLRLAEQVSLYGVKVCCIDPEPLSLWPNNYGVWVYEFENIGLEDCFDRTWPKACVYIDDSKTKLLERCYGRVSRKKLKQKLVEGCVSNGVRFYKAKAFKIEHQEFESSVLCDDGKELKGSLIVDASGFVSTFIEYDKVRNYGFQVAYGILAEVDGHPFDLDQVVLMDWRDSHLENEPYLKVSNSKFPTFLYAMPFDSNLIFLEETCLVSRPALSNSEVEKRMVARLRHLGISVKRILEDERGLIPMGGPLPRIPQNVMATGGNSGVVHPATGYMMARTMVVSCDVAVAIVECLGSTRMIRGKQLYAKVWNTMWPIESRLMREFYSFGMETPLELDLNETKRFFDAFFALEPYYLHKFLSSSLSLEELVWLSMSLIKHASNRSRLDVLIKCPVPFAKMIANIIWEYIR</sequence>
<keyword evidence="3" id="KW-0413">Isomerase</keyword>
<dbReference type="AlphaFoldDB" id="A0AAN9FDP0"/>
<organism evidence="4 5">
    <name type="scientific">Clitoria ternatea</name>
    <name type="common">Butterfly pea</name>
    <dbReference type="NCBI Taxonomy" id="43366"/>
    <lineage>
        <taxon>Eukaryota</taxon>
        <taxon>Viridiplantae</taxon>
        <taxon>Streptophyta</taxon>
        <taxon>Embryophyta</taxon>
        <taxon>Tracheophyta</taxon>
        <taxon>Spermatophyta</taxon>
        <taxon>Magnoliopsida</taxon>
        <taxon>eudicotyledons</taxon>
        <taxon>Gunneridae</taxon>
        <taxon>Pentapetalae</taxon>
        <taxon>rosids</taxon>
        <taxon>fabids</taxon>
        <taxon>Fabales</taxon>
        <taxon>Fabaceae</taxon>
        <taxon>Papilionoideae</taxon>
        <taxon>50 kb inversion clade</taxon>
        <taxon>NPAAA clade</taxon>
        <taxon>indigoferoid/millettioid clade</taxon>
        <taxon>Phaseoleae</taxon>
        <taxon>Clitoria</taxon>
    </lineage>
</organism>
<dbReference type="GO" id="GO:0016117">
    <property type="term" value="P:carotenoid biosynthetic process"/>
    <property type="evidence" value="ECO:0007669"/>
    <property type="project" value="InterPro"/>
</dbReference>
<gene>
    <name evidence="4" type="ORF">RJT34_28714</name>
</gene>
<dbReference type="InterPro" id="IPR036188">
    <property type="entry name" value="FAD/NAD-bd_sf"/>
</dbReference>
<dbReference type="PANTHER" id="PTHR39757:SF9">
    <property type="entry name" value="CAPSANTHIN_CAPSORUBIN SYNTHASE, CHROMOPLAST PROTEIN"/>
    <property type="match status" value="1"/>
</dbReference>
<name>A0AAN9FDP0_CLITE</name>
<dbReference type="EMBL" id="JAYKXN010000007">
    <property type="protein sequence ID" value="KAK7272236.1"/>
    <property type="molecule type" value="Genomic_DNA"/>
</dbReference>